<feature type="transmembrane region" description="Helical" evidence="2">
    <location>
        <begin position="40"/>
        <end position="58"/>
    </location>
</feature>
<feature type="compositionally biased region" description="Low complexity" evidence="1">
    <location>
        <begin position="282"/>
        <end position="293"/>
    </location>
</feature>
<gene>
    <name evidence="4" type="ORF">EJ06DRAFT_362847</name>
</gene>
<evidence type="ECO:0000313" key="5">
    <source>
        <dbReference type="Proteomes" id="UP000799640"/>
    </source>
</evidence>
<feature type="region of interest" description="Disordered" evidence="1">
    <location>
        <begin position="282"/>
        <end position="303"/>
    </location>
</feature>
<protein>
    <recommendedName>
        <fullName evidence="3">Acyltransferase 3 domain-containing protein</fullName>
    </recommendedName>
</protein>
<keyword evidence="5" id="KW-1185">Reference proteome</keyword>
<feature type="transmembrane region" description="Helical" evidence="2">
    <location>
        <begin position="219"/>
        <end position="239"/>
    </location>
</feature>
<dbReference type="EMBL" id="ML996692">
    <property type="protein sequence ID" value="KAF2401827.1"/>
    <property type="molecule type" value="Genomic_DNA"/>
</dbReference>
<dbReference type="InterPro" id="IPR002656">
    <property type="entry name" value="Acyl_transf_3_dom"/>
</dbReference>
<feature type="transmembrane region" description="Helical" evidence="2">
    <location>
        <begin position="133"/>
        <end position="152"/>
    </location>
</feature>
<keyword evidence="2" id="KW-1133">Transmembrane helix</keyword>
<dbReference type="Proteomes" id="UP000799640">
    <property type="component" value="Unassembled WGS sequence"/>
</dbReference>
<feature type="transmembrane region" description="Helical" evidence="2">
    <location>
        <begin position="449"/>
        <end position="473"/>
    </location>
</feature>
<dbReference type="Pfam" id="PF01757">
    <property type="entry name" value="Acyl_transf_3"/>
    <property type="match status" value="1"/>
</dbReference>
<dbReference type="InterPro" id="IPR050879">
    <property type="entry name" value="Acyltransferase_3"/>
</dbReference>
<feature type="transmembrane region" description="Helical" evidence="2">
    <location>
        <begin position="78"/>
        <end position="102"/>
    </location>
</feature>
<dbReference type="GO" id="GO:0016747">
    <property type="term" value="F:acyltransferase activity, transferring groups other than amino-acyl groups"/>
    <property type="evidence" value="ECO:0007669"/>
    <property type="project" value="InterPro"/>
</dbReference>
<feature type="transmembrane region" description="Helical" evidence="2">
    <location>
        <begin position="407"/>
        <end position="429"/>
    </location>
</feature>
<dbReference type="PANTHER" id="PTHR23028:SF134">
    <property type="entry name" value="PUTATIVE (AFU_ORTHOLOGUE AFUA_4G08520)-RELATED"/>
    <property type="match status" value="1"/>
</dbReference>
<sequence>MEILFTIIRNTFSPLLPSYFQSRTADVKPFRITTTSALDGIRGIAALFVFCFHLLFSYQQFIEYGYGQSDQNMRLVQFPFLSIFHRGHSMVAVFFVVGGYVLSLKPLKLISSGQVSSAHDVLASSALRRVIRLYLPAFVATFLTMITVYFGLWEYPRQFIDTTEYKKYIFYADAHPARQSNFKAQIKDWLTEAMGLTGIFTYYNHGFSMPYYNSYDPHLWTVPFELRSSLTLVLMLLMLSRCTHRARVVLLLVAITFCATWDRWELVAFLSGSVLCALDTNASPSSATTSPTSVGERSDSKLPLHSSSAFSTAETAVLPRKCSCRRLPWMLLFIASIYLLCTPNFAADSTPGYVALSSLLTPTTYTDPKRGPQTLGAIGITWAVANCPTLQRPFNTRFAQYLGKISYAFYIVHGPAIHIIGYSVTPALWRAAGVTMADGAGAVSPAWAKYWTCLALGTAVLAVVIAVVADWFWRIVDVRCVKVARWFEDVCSSAAVEP</sequence>
<dbReference type="AlphaFoldDB" id="A0A6G1I179"/>
<evidence type="ECO:0000256" key="2">
    <source>
        <dbReference type="SAM" id="Phobius"/>
    </source>
</evidence>
<keyword evidence="2" id="KW-0812">Transmembrane</keyword>
<dbReference type="OrthoDB" id="5819582at2759"/>
<evidence type="ECO:0000256" key="1">
    <source>
        <dbReference type="SAM" id="MobiDB-lite"/>
    </source>
</evidence>
<accession>A0A6G1I179</accession>
<evidence type="ECO:0000313" key="4">
    <source>
        <dbReference type="EMBL" id="KAF2401827.1"/>
    </source>
</evidence>
<proteinExistence type="predicted"/>
<dbReference type="PANTHER" id="PTHR23028">
    <property type="entry name" value="ACETYLTRANSFERASE"/>
    <property type="match status" value="1"/>
</dbReference>
<keyword evidence="2" id="KW-0472">Membrane</keyword>
<organism evidence="4 5">
    <name type="scientific">Trichodelitschia bisporula</name>
    <dbReference type="NCBI Taxonomy" id="703511"/>
    <lineage>
        <taxon>Eukaryota</taxon>
        <taxon>Fungi</taxon>
        <taxon>Dikarya</taxon>
        <taxon>Ascomycota</taxon>
        <taxon>Pezizomycotina</taxon>
        <taxon>Dothideomycetes</taxon>
        <taxon>Dothideomycetes incertae sedis</taxon>
        <taxon>Phaeotrichales</taxon>
        <taxon>Phaeotrichaceae</taxon>
        <taxon>Trichodelitschia</taxon>
    </lineage>
</organism>
<feature type="domain" description="Acyltransferase 3" evidence="3">
    <location>
        <begin position="37"/>
        <end position="465"/>
    </location>
</feature>
<name>A0A6G1I179_9PEZI</name>
<evidence type="ECO:0000259" key="3">
    <source>
        <dbReference type="Pfam" id="PF01757"/>
    </source>
</evidence>
<reference evidence="4" key="1">
    <citation type="journal article" date="2020" name="Stud. Mycol.">
        <title>101 Dothideomycetes genomes: a test case for predicting lifestyles and emergence of pathogens.</title>
        <authorList>
            <person name="Haridas S."/>
            <person name="Albert R."/>
            <person name="Binder M."/>
            <person name="Bloem J."/>
            <person name="Labutti K."/>
            <person name="Salamov A."/>
            <person name="Andreopoulos B."/>
            <person name="Baker S."/>
            <person name="Barry K."/>
            <person name="Bills G."/>
            <person name="Bluhm B."/>
            <person name="Cannon C."/>
            <person name="Castanera R."/>
            <person name="Culley D."/>
            <person name="Daum C."/>
            <person name="Ezra D."/>
            <person name="Gonzalez J."/>
            <person name="Henrissat B."/>
            <person name="Kuo A."/>
            <person name="Liang C."/>
            <person name="Lipzen A."/>
            <person name="Lutzoni F."/>
            <person name="Magnuson J."/>
            <person name="Mondo S."/>
            <person name="Nolan M."/>
            <person name="Ohm R."/>
            <person name="Pangilinan J."/>
            <person name="Park H.-J."/>
            <person name="Ramirez L."/>
            <person name="Alfaro M."/>
            <person name="Sun H."/>
            <person name="Tritt A."/>
            <person name="Yoshinaga Y."/>
            <person name="Zwiers L.-H."/>
            <person name="Turgeon B."/>
            <person name="Goodwin S."/>
            <person name="Spatafora J."/>
            <person name="Crous P."/>
            <person name="Grigoriev I."/>
        </authorList>
    </citation>
    <scope>NUCLEOTIDE SEQUENCE</scope>
    <source>
        <strain evidence="4">CBS 262.69</strain>
    </source>
</reference>